<dbReference type="PANTHER" id="PTHR43133:SF51">
    <property type="entry name" value="RNA POLYMERASE SIGMA FACTOR"/>
    <property type="match status" value="1"/>
</dbReference>
<dbReference type="GO" id="GO:0006352">
    <property type="term" value="P:DNA-templated transcription initiation"/>
    <property type="evidence" value="ECO:0007669"/>
    <property type="project" value="InterPro"/>
</dbReference>
<dbReference type="SUPFAM" id="SSF88946">
    <property type="entry name" value="Sigma2 domain of RNA polymerase sigma factors"/>
    <property type="match status" value="1"/>
</dbReference>
<name>A0AAU7CIG3_9BACT</name>
<accession>A0AAU7CIG3</accession>
<reference evidence="8" key="1">
    <citation type="submission" date="2024-05" db="EMBL/GenBank/DDBJ databases">
        <title>Planctomycetes of the genus Singulisphaera possess chitinolytic capabilities.</title>
        <authorList>
            <person name="Ivanova A."/>
        </authorList>
    </citation>
    <scope>NUCLEOTIDE SEQUENCE</scope>
    <source>
        <strain evidence="8">Ch08T</strain>
    </source>
</reference>
<gene>
    <name evidence="8" type="ORF">V5E97_01400</name>
</gene>
<dbReference type="PANTHER" id="PTHR43133">
    <property type="entry name" value="RNA POLYMERASE ECF-TYPE SIGMA FACTO"/>
    <property type="match status" value="1"/>
</dbReference>
<dbReference type="InterPro" id="IPR039425">
    <property type="entry name" value="RNA_pol_sigma-70-like"/>
</dbReference>
<evidence type="ECO:0000313" key="8">
    <source>
        <dbReference type="EMBL" id="XBH04697.1"/>
    </source>
</evidence>
<dbReference type="AlphaFoldDB" id="A0AAU7CIG3"/>
<evidence type="ECO:0000256" key="4">
    <source>
        <dbReference type="ARBA" id="ARBA00023163"/>
    </source>
</evidence>
<keyword evidence="3" id="KW-0731">Sigma factor</keyword>
<dbReference type="InterPro" id="IPR007627">
    <property type="entry name" value="RNA_pol_sigma70_r2"/>
</dbReference>
<keyword evidence="4" id="KW-0804">Transcription</keyword>
<feature type="region of interest" description="Disordered" evidence="5">
    <location>
        <begin position="290"/>
        <end position="333"/>
    </location>
</feature>
<keyword evidence="2" id="KW-0805">Transcription regulation</keyword>
<dbReference type="EMBL" id="CP155447">
    <property type="protein sequence ID" value="XBH04697.1"/>
    <property type="molecule type" value="Genomic_DNA"/>
</dbReference>
<dbReference type="CDD" id="cd06171">
    <property type="entry name" value="Sigma70_r4"/>
    <property type="match status" value="1"/>
</dbReference>
<dbReference type="InterPro" id="IPR013324">
    <property type="entry name" value="RNA_pol_sigma_r3/r4-like"/>
</dbReference>
<dbReference type="InterPro" id="IPR013249">
    <property type="entry name" value="RNA_pol_sigma70_r4_t2"/>
</dbReference>
<evidence type="ECO:0000256" key="3">
    <source>
        <dbReference type="ARBA" id="ARBA00023082"/>
    </source>
</evidence>
<evidence type="ECO:0000256" key="2">
    <source>
        <dbReference type="ARBA" id="ARBA00023015"/>
    </source>
</evidence>
<protein>
    <submittedName>
        <fullName evidence="8">RNA polymerase sigma factor</fullName>
    </submittedName>
</protein>
<dbReference type="Gene3D" id="1.10.10.10">
    <property type="entry name" value="Winged helix-like DNA-binding domain superfamily/Winged helix DNA-binding domain"/>
    <property type="match status" value="1"/>
</dbReference>
<comment type="similarity">
    <text evidence="1">Belongs to the sigma-70 factor family. ECF subfamily.</text>
</comment>
<proteinExistence type="inferred from homology"/>
<feature type="domain" description="RNA polymerase sigma factor 70 region 4 type 2" evidence="7">
    <location>
        <begin position="143"/>
        <end position="194"/>
    </location>
</feature>
<dbReference type="Gene3D" id="1.10.1740.10">
    <property type="match status" value="1"/>
</dbReference>
<dbReference type="GO" id="GO:0003677">
    <property type="term" value="F:DNA binding"/>
    <property type="evidence" value="ECO:0007669"/>
    <property type="project" value="InterPro"/>
</dbReference>
<sequence length="485" mass="52953">MAKSESPAVLRDVQTLFSLGTIHGLTDAQLLDRFQSGTDPGSEAAFAGLVARHGSMVWGVCRRTLNNPHDIADAFQATFLILVRKAETVQARDSLGRWLYGVSRRVAVRAKRAADRRSAREVEGVESLACLAPRTPDNDLPVILDEEIGRLPAKYRAAVVLCDLEGLGQEEAARQLGCAVGTVKSRLSRGREKLRSRLIRRGVAPSIVAWRGNSVIDEIPAATAEATVKAATQFAAGQVEAAGLLSARVIDLTQGVLSAMLFTKLRYLFVTVTTITALTTGAVVLARQATTSQPQEKQAADREVSEAKQLDAQPGTVRTAPPASDPPNDKDEEKIDRIDALQLDIEILTNQLSTLRQVITQQSSSSINTRHYRIRLGGNMQGPGGRATTESLEEVLKEERKNSLRAREDYLEMSRELRQKQRELARLIAQQRDNPGMPGLLPPGSLGILPSTPHQAKAAPALEQRVSEVEQKLDEILKLLKELKQ</sequence>
<dbReference type="Pfam" id="PF08281">
    <property type="entry name" value="Sigma70_r4_2"/>
    <property type="match status" value="1"/>
</dbReference>
<evidence type="ECO:0000256" key="5">
    <source>
        <dbReference type="SAM" id="MobiDB-lite"/>
    </source>
</evidence>
<dbReference type="GO" id="GO:0016987">
    <property type="term" value="F:sigma factor activity"/>
    <property type="evidence" value="ECO:0007669"/>
    <property type="project" value="UniProtKB-KW"/>
</dbReference>
<organism evidence="8">
    <name type="scientific">Singulisphaera sp. Ch08</name>
    <dbReference type="NCBI Taxonomy" id="3120278"/>
    <lineage>
        <taxon>Bacteria</taxon>
        <taxon>Pseudomonadati</taxon>
        <taxon>Planctomycetota</taxon>
        <taxon>Planctomycetia</taxon>
        <taxon>Isosphaerales</taxon>
        <taxon>Isosphaeraceae</taxon>
        <taxon>Singulisphaera</taxon>
    </lineage>
</organism>
<evidence type="ECO:0000256" key="1">
    <source>
        <dbReference type="ARBA" id="ARBA00010641"/>
    </source>
</evidence>
<dbReference type="InterPro" id="IPR036388">
    <property type="entry name" value="WH-like_DNA-bd_sf"/>
</dbReference>
<dbReference type="NCBIfam" id="TIGR02937">
    <property type="entry name" value="sigma70-ECF"/>
    <property type="match status" value="1"/>
</dbReference>
<dbReference type="Pfam" id="PF04542">
    <property type="entry name" value="Sigma70_r2"/>
    <property type="match status" value="1"/>
</dbReference>
<feature type="compositionally biased region" description="Basic and acidic residues" evidence="5">
    <location>
        <begin position="298"/>
        <end position="309"/>
    </location>
</feature>
<dbReference type="InterPro" id="IPR013325">
    <property type="entry name" value="RNA_pol_sigma_r2"/>
</dbReference>
<feature type="domain" description="RNA polymerase sigma-70 region 2" evidence="6">
    <location>
        <begin position="49"/>
        <end position="117"/>
    </location>
</feature>
<evidence type="ECO:0000259" key="7">
    <source>
        <dbReference type="Pfam" id="PF08281"/>
    </source>
</evidence>
<dbReference type="SUPFAM" id="SSF88659">
    <property type="entry name" value="Sigma3 and sigma4 domains of RNA polymerase sigma factors"/>
    <property type="match status" value="1"/>
</dbReference>
<dbReference type="RefSeq" id="WP_406697490.1">
    <property type="nucleotide sequence ID" value="NZ_CP155447.1"/>
</dbReference>
<dbReference type="InterPro" id="IPR014284">
    <property type="entry name" value="RNA_pol_sigma-70_dom"/>
</dbReference>
<evidence type="ECO:0000259" key="6">
    <source>
        <dbReference type="Pfam" id="PF04542"/>
    </source>
</evidence>